<dbReference type="RefSeq" id="XP_016245475.1">
    <property type="nucleotide sequence ID" value="XM_016395619.1"/>
</dbReference>
<protein>
    <submittedName>
        <fullName evidence="1">Uncharacterized protein</fullName>
    </submittedName>
</protein>
<dbReference type="EMBL" id="KN847044">
    <property type="protein sequence ID" value="KIW25259.1"/>
    <property type="molecule type" value="Genomic_DNA"/>
</dbReference>
<dbReference type="STRING" id="569365.A0A0D2CNZ0"/>
<dbReference type="VEuPathDB" id="FungiDB:PV07_08450"/>
<evidence type="ECO:0000313" key="2">
    <source>
        <dbReference type="Proteomes" id="UP000054466"/>
    </source>
</evidence>
<organism evidence="1 2">
    <name type="scientific">Cladophialophora immunda</name>
    <dbReference type="NCBI Taxonomy" id="569365"/>
    <lineage>
        <taxon>Eukaryota</taxon>
        <taxon>Fungi</taxon>
        <taxon>Dikarya</taxon>
        <taxon>Ascomycota</taxon>
        <taxon>Pezizomycotina</taxon>
        <taxon>Eurotiomycetes</taxon>
        <taxon>Chaetothyriomycetidae</taxon>
        <taxon>Chaetothyriales</taxon>
        <taxon>Herpotrichiellaceae</taxon>
        <taxon>Cladophialophora</taxon>
    </lineage>
</organism>
<keyword evidence="2" id="KW-1185">Reference proteome</keyword>
<dbReference type="GeneID" id="27347644"/>
<dbReference type="Proteomes" id="UP000054466">
    <property type="component" value="Unassembled WGS sequence"/>
</dbReference>
<evidence type="ECO:0000313" key="1">
    <source>
        <dbReference type="EMBL" id="KIW25259.1"/>
    </source>
</evidence>
<reference evidence="1 2" key="1">
    <citation type="submission" date="2015-01" db="EMBL/GenBank/DDBJ databases">
        <title>The Genome Sequence of Cladophialophora immunda CBS83496.</title>
        <authorList>
            <consortium name="The Broad Institute Genomics Platform"/>
            <person name="Cuomo C."/>
            <person name="de Hoog S."/>
            <person name="Gorbushina A."/>
            <person name="Stielow B."/>
            <person name="Teixiera M."/>
            <person name="Abouelleil A."/>
            <person name="Chapman S.B."/>
            <person name="Priest M."/>
            <person name="Young S.K."/>
            <person name="Wortman J."/>
            <person name="Nusbaum C."/>
            <person name="Birren B."/>
        </authorList>
    </citation>
    <scope>NUCLEOTIDE SEQUENCE [LARGE SCALE GENOMIC DNA]</scope>
    <source>
        <strain evidence="1 2">CBS 83496</strain>
    </source>
</reference>
<name>A0A0D2CNZ0_9EURO</name>
<dbReference type="OrthoDB" id="3485856at2759"/>
<dbReference type="AlphaFoldDB" id="A0A0D2CNZ0"/>
<sequence length="389" mass="43166">MDSHQPGADRIGKSPWIYEANILKLNLVLGMDDELASLILGGSDPVGGDATEQQAQSQELVQEMEVVNNEVSNTVSDNSNTAVAVAPLHSGNVASATNAPPGAESDHDTKTTFAISQIPTDIRKRSTFAKTYFEFPLTLDAHKTFLKEFQDRWDLGCLRHDYFSATRKIAIRMGTVLHTIFAWNVGDHVANDLRVRKYHPEILIADFAAQIKQRTDSSVDFADNGSWCSPDVAFAHVDAYYPGVVFEVSYAEQKMPLEEIAQTYIQGSDGEIQVVVAFEIEYPAAKQAKMYMWKKKEALVGEIQAELVLEEEFQKADGSVNKDSKGIYLSLRDFCPARMVPEDVKPLLNAPTYLGHDTGIHIPASELCFFLDMAVRNHHLAEAALQREA</sequence>
<gene>
    <name evidence="1" type="ORF">PV07_08450</name>
</gene>
<accession>A0A0D2CNZ0</accession>
<proteinExistence type="predicted"/>
<dbReference type="HOGENOM" id="CLU_059755_0_0_1"/>